<protein>
    <submittedName>
        <fullName evidence="10">Biopolymer transporter ExbD</fullName>
    </submittedName>
</protein>
<evidence type="ECO:0000256" key="2">
    <source>
        <dbReference type="ARBA" id="ARBA00005811"/>
    </source>
</evidence>
<keyword evidence="5 9" id="KW-1133">Transmembrane helix</keyword>
<dbReference type="AlphaFoldDB" id="A0A2S8AFH5"/>
<evidence type="ECO:0000313" key="10">
    <source>
        <dbReference type="EMBL" id="PQL94879.1"/>
    </source>
</evidence>
<dbReference type="GO" id="GO:0022857">
    <property type="term" value="F:transmembrane transporter activity"/>
    <property type="evidence" value="ECO:0007669"/>
    <property type="project" value="InterPro"/>
</dbReference>
<keyword evidence="6 9" id="KW-0472">Membrane</keyword>
<keyword evidence="11" id="KW-1185">Reference proteome</keyword>
<gene>
    <name evidence="10" type="ORF">C4S77_02545</name>
</gene>
<evidence type="ECO:0000256" key="5">
    <source>
        <dbReference type="ARBA" id="ARBA00022989"/>
    </source>
</evidence>
<keyword evidence="7" id="KW-0653">Protein transport</keyword>
<name>A0A2S8AFH5_9FLAO</name>
<dbReference type="EMBL" id="PSZM01000003">
    <property type="protein sequence ID" value="PQL94879.1"/>
    <property type="molecule type" value="Genomic_DNA"/>
</dbReference>
<comment type="caution">
    <text evidence="10">The sequence shown here is derived from an EMBL/GenBank/DDBJ whole genome shotgun (WGS) entry which is preliminary data.</text>
</comment>
<dbReference type="PANTHER" id="PTHR30558">
    <property type="entry name" value="EXBD MEMBRANE COMPONENT OF PMF-DRIVEN MACROMOLECULE IMPORT SYSTEM"/>
    <property type="match status" value="1"/>
</dbReference>
<keyword evidence="4 7" id="KW-0812">Transmembrane</keyword>
<organism evidence="10 11">
    <name type="scientific">Apibacter adventoris</name>
    <dbReference type="NCBI Taxonomy" id="1679466"/>
    <lineage>
        <taxon>Bacteria</taxon>
        <taxon>Pseudomonadati</taxon>
        <taxon>Bacteroidota</taxon>
        <taxon>Flavobacteriia</taxon>
        <taxon>Flavobacteriales</taxon>
        <taxon>Weeksellaceae</taxon>
        <taxon>Apibacter</taxon>
    </lineage>
</organism>
<accession>A0A2S8AFH5</accession>
<feature type="transmembrane region" description="Helical" evidence="9">
    <location>
        <begin position="29"/>
        <end position="49"/>
    </location>
</feature>
<comment type="similarity">
    <text evidence="2 7">Belongs to the ExbD/TolR family.</text>
</comment>
<comment type="subcellular location">
    <subcellularLocation>
        <location evidence="1">Cell membrane</location>
        <topology evidence="1">Single-pass membrane protein</topology>
    </subcellularLocation>
    <subcellularLocation>
        <location evidence="7">Cell membrane</location>
        <topology evidence="7">Single-pass type II membrane protein</topology>
    </subcellularLocation>
</comment>
<evidence type="ECO:0000256" key="4">
    <source>
        <dbReference type="ARBA" id="ARBA00022692"/>
    </source>
</evidence>
<evidence type="ECO:0000256" key="9">
    <source>
        <dbReference type="SAM" id="Phobius"/>
    </source>
</evidence>
<keyword evidence="7" id="KW-0813">Transport</keyword>
<keyword evidence="3" id="KW-1003">Cell membrane</keyword>
<evidence type="ECO:0000256" key="3">
    <source>
        <dbReference type="ARBA" id="ARBA00022475"/>
    </source>
</evidence>
<dbReference type="GO" id="GO:0005886">
    <property type="term" value="C:plasma membrane"/>
    <property type="evidence" value="ECO:0007669"/>
    <property type="project" value="UniProtKB-SubCell"/>
</dbReference>
<evidence type="ECO:0000313" key="11">
    <source>
        <dbReference type="Proteomes" id="UP000238042"/>
    </source>
</evidence>
<dbReference type="PANTHER" id="PTHR30558:SF3">
    <property type="entry name" value="BIOPOLYMER TRANSPORT PROTEIN EXBD-RELATED"/>
    <property type="match status" value="1"/>
</dbReference>
<sequence>MSAGVDTSSGKGKGGGKVRSKKMSINVDMAPMCDLGFLLITFFMFTTTFSKPNIMHLNMPPKVEIPPKDIPEIKIKNSFTIILGKKDKVFWHQQELKDLSPSNLIETNYSKEGIRKEILRAQKEADPDKFTIIIKPTDDSNYKNLVDILDEMEITNSTRYGIKDLSSTEKSVYIEKVKN</sequence>
<feature type="region of interest" description="Disordered" evidence="8">
    <location>
        <begin position="1"/>
        <end position="20"/>
    </location>
</feature>
<reference evidence="10 11" key="1">
    <citation type="submission" date="2018-02" db="EMBL/GenBank/DDBJ databases">
        <title>Genome sequences of Apibacter spp., gut symbionts of Asian honey bees.</title>
        <authorList>
            <person name="Kwong W.K."/>
            <person name="Steele M.I."/>
            <person name="Moran N.A."/>
        </authorList>
    </citation>
    <scope>NUCLEOTIDE SEQUENCE [LARGE SCALE GENOMIC DNA]</scope>
    <source>
        <strain evidence="11">wkB301</strain>
    </source>
</reference>
<dbReference type="RefSeq" id="WP_105245859.1">
    <property type="nucleotide sequence ID" value="NZ_PSZM01000003.1"/>
</dbReference>
<evidence type="ECO:0000256" key="7">
    <source>
        <dbReference type="RuleBase" id="RU003879"/>
    </source>
</evidence>
<dbReference type="Pfam" id="PF02472">
    <property type="entry name" value="ExbD"/>
    <property type="match status" value="1"/>
</dbReference>
<dbReference type="OrthoDB" id="952702at2"/>
<evidence type="ECO:0000256" key="6">
    <source>
        <dbReference type="ARBA" id="ARBA00023136"/>
    </source>
</evidence>
<evidence type="ECO:0000256" key="1">
    <source>
        <dbReference type="ARBA" id="ARBA00004162"/>
    </source>
</evidence>
<proteinExistence type="inferred from homology"/>
<evidence type="ECO:0000256" key="8">
    <source>
        <dbReference type="SAM" id="MobiDB-lite"/>
    </source>
</evidence>
<dbReference type="InterPro" id="IPR003400">
    <property type="entry name" value="ExbD"/>
</dbReference>
<dbReference type="Proteomes" id="UP000238042">
    <property type="component" value="Unassembled WGS sequence"/>
</dbReference>
<dbReference type="GO" id="GO:0015031">
    <property type="term" value="P:protein transport"/>
    <property type="evidence" value="ECO:0007669"/>
    <property type="project" value="UniProtKB-KW"/>
</dbReference>